<dbReference type="EMBL" id="KJ095709">
    <property type="protein sequence ID" value="AIA99603.1"/>
    <property type="molecule type" value="Genomic_DNA"/>
</dbReference>
<feature type="non-terminal residue" evidence="1">
    <location>
        <position position="198"/>
    </location>
</feature>
<evidence type="ECO:0008006" key="2">
    <source>
        <dbReference type="Google" id="ProtNLM"/>
    </source>
</evidence>
<dbReference type="AlphaFoldDB" id="A0A060D262"/>
<evidence type="ECO:0000313" key="1">
    <source>
        <dbReference type="EMBL" id="AIA99603.1"/>
    </source>
</evidence>
<accession>A0A060D262</accession>
<name>A0A060D262_9BACT</name>
<organism evidence="1">
    <name type="scientific">uncultured bacterium contig00110(2014)</name>
    <dbReference type="NCBI Taxonomy" id="1465632"/>
    <lineage>
        <taxon>Bacteria</taxon>
        <taxon>environmental samples</taxon>
    </lineage>
</organism>
<proteinExistence type="predicted"/>
<reference evidence="1" key="1">
    <citation type="journal article" date="2014" name="Microb. Ecol.">
        <title>Phylogenetic and Functional Analysis of Gut Microbiota of a Fungus-Growing Higher Termite: Bacteroidetes from Higher Termites Are a Rich Source of beta-Glucosidase Genes.</title>
        <authorList>
            <person name="Zhang M."/>
            <person name="Liu N."/>
            <person name="Qian C."/>
            <person name="Wang Q."/>
            <person name="Wang Q."/>
            <person name="Long Y."/>
            <person name="Huang Y."/>
            <person name="Zhou Z."/>
            <person name="Yan X."/>
        </authorList>
    </citation>
    <scope>NUCLEOTIDE SEQUENCE</scope>
</reference>
<protein>
    <recommendedName>
        <fullName evidence="2">Transcriptional regulator</fullName>
    </recommendedName>
</protein>
<dbReference type="InterPro" id="IPR015943">
    <property type="entry name" value="WD40/YVTN_repeat-like_dom_sf"/>
</dbReference>
<dbReference type="Gene3D" id="2.130.10.10">
    <property type="entry name" value="YVTN repeat-like/Quinoprotein amine dehydrogenase"/>
    <property type="match status" value="1"/>
</dbReference>
<sequence length="198" mass="22663">MKRTIGLLLSIFFICANIFPNWQRKVINYERNQYKGGFQNWMIDQASNGWIYCANSVGLLEFDGTNWSLYNVRNNVLRAVKVIGDRIYVGGSSEFGFFEPNDIGLLTYKSLSEKTRDWGGEVWNILADESTIYFLSDRHIHIYNKKTDAIITISASHKIDCSTLVKNILYIGTSDGIFRLNKQNTLSLLQSSEPLKGR</sequence>